<accession>A0A072NNC9</accession>
<dbReference type="PATRIC" id="fig|1348973.3.peg.1507"/>
<gene>
    <name evidence="1" type="ORF">M670_01544</name>
</gene>
<organism evidence="1 2">
    <name type="scientific">Schinkia azotoformans MEV2011</name>
    <dbReference type="NCBI Taxonomy" id="1348973"/>
    <lineage>
        <taxon>Bacteria</taxon>
        <taxon>Bacillati</taxon>
        <taxon>Bacillota</taxon>
        <taxon>Bacilli</taxon>
        <taxon>Bacillales</taxon>
        <taxon>Bacillaceae</taxon>
        <taxon>Calidifontibacillus/Schinkia group</taxon>
        <taxon>Schinkia</taxon>
    </lineage>
</organism>
<dbReference type="AlphaFoldDB" id="A0A072NNC9"/>
<dbReference type="RefSeq" id="WP_152551222.1">
    <property type="nucleotide sequence ID" value="NZ_JJRY01000004.1"/>
</dbReference>
<comment type="caution">
    <text evidence="1">The sequence shown here is derived from an EMBL/GenBank/DDBJ whole genome shotgun (WGS) entry which is preliminary data.</text>
</comment>
<evidence type="ECO:0000313" key="2">
    <source>
        <dbReference type="Proteomes" id="UP000027936"/>
    </source>
</evidence>
<name>A0A072NNC9_SCHAZ</name>
<sequence>MNKVIWLGLFLKNEVKENEDRFEALLYLGKRHAERLNEDVEFEKDVKKDALAFVKLKFPSVPIQVIRIMIGSVPYVSFATSIKLD</sequence>
<reference evidence="1 2" key="1">
    <citation type="submission" date="2014-04" db="EMBL/GenBank/DDBJ databases">
        <title>Draft genome sequence of Bacillus azotoformans MEV2011, a (co-) denitrifying strain unable to grow in the presence of oxygen.</title>
        <authorList>
            <person name="Nielsen M."/>
            <person name="Schreiber L."/>
            <person name="Finster K."/>
            <person name="Schramm A."/>
        </authorList>
    </citation>
    <scope>NUCLEOTIDE SEQUENCE [LARGE SCALE GENOMIC DNA]</scope>
    <source>
        <strain evidence="1 2">MEV2011</strain>
    </source>
</reference>
<proteinExistence type="predicted"/>
<dbReference type="EMBL" id="JJRY01000004">
    <property type="protein sequence ID" value="KEF39154.1"/>
    <property type="molecule type" value="Genomic_DNA"/>
</dbReference>
<evidence type="ECO:0000313" key="1">
    <source>
        <dbReference type="EMBL" id="KEF39154.1"/>
    </source>
</evidence>
<protein>
    <submittedName>
        <fullName evidence="1">Uncharacterized protein</fullName>
    </submittedName>
</protein>
<dbReference type="Proteomes" id="UP000027936">
    <property type="component" value="Unassembled WGS sequence"/>
</dbReference>
<dbReference type="OrthoDB" id="2692253at2"/>